<dbReference type="InterPro" id="IPR001279">
    <property type="entry name" value="Metallo-B-lactamas"/>
</dbReference>
<keyword evidence="2" id="KW-0732">Signal</keyword>
<dbReference type="SUPFAM" id="SSF56281">
    <property type="entry name" value="Metallo-hydrolase/oxidoreductase"/>
    <property type="match status" value="1"/>
</dbReference>
<organism evidence="4 5">
    <name type="scientific">Amphritea balenae</name>
    <dbReference type="NCBI Taxonomy" id="452629"/>
    <lineage>
        <taxon>Bacteria</taxon>
        <taxon>Pseudomonadati</taxon>
        <taxon>Pseudomonadota</taxon>
        <taxon>Gammaproteobacteria</taxon>
        <taxon>Oceanospirillales</taxon>
        <taxon>Oceanospirillaceae</taxon>
        <taxon>Amphritea</taxon>
    </lineage>
</organism>
<dbReference type="EMBL" id="RQXV01000001">
    <property type="protein sequence ID" value="RRD01827.1"/>
    <property type="molecule type" value="Genomic_DNA"/>
</dbReference>
<gene>
    <name evidence="4" type="ORF">EHS89_02110</name>
</gene>
<dbReference type="Pfam" id="PF00753">
    <property type="entry name" value="Lactamase_B"/>
    <property type="match status" value="1"/>
</dbReference>
<name>A0A3P1SX52_9GAMM</name>
<proteinExistence type="inferred from homology"/>
<protein>
    <submittedName>
        <fullName evidence="4">MBL fold metallo-hydrolase</fullName>
    </submittedName>
</protein>
<comment type="caution">
    <text evidence="4">The sequence shown here is derived from an EMBL/GenBank/DDBJ whole genome shotgun (WGS) entry which is preliminary data.</text>
</comment>
<comment type="similarity">
    <text evidence="1">Belongs to the metallo-beta-lactamase superfamily. Class-B beta-lactamase family.</text>
</comment>
<dbReference type="InterPro" id="IPR036866">
    <property type="entry name" value="RibonucZ/Hydroxyglut_hydro"/>
</dbReference>
<dbReference type="GO" id="GO:0017001">
    <property type="term" value="P:antibiotic catabolic process"/>
    <property type="evidence" value="ECO:0007669"/>
    <property type="project" value="UniProtKB-ARBA"/>
</dbReference>
<evidence type="ECO:0000259" key="3">
    <source>
        <dbReference type="SMART" id="SM00849"/>
    </source>
</evidence>
<dbReference type="Gene3D" id="3.60.15.10">
    <property type="entry name" value="Ribonuclease Z/Hydroxyacylglutathione hydrolase-like"/>
    <property type="match status" value="1"/>
</dbReference>
<reference evidence="4 5" key="1">
    <citation type="submission" date="2018-11" db="EMBL/GenBank/DDBJ databases">
        <title>The draft genome sequence of Amphritea balenae JAMM 1525T.</title>
        <authorList>
            <person name="Fang Z."/>
            <person name="Zhang Y."/>
            <person name="Han X."/>
        </authorList>
    </citation>
    <scope>NUCLEOTIDE SEQUENCE [LARGE SCALE GENOMIC DNA]</scope>
    <source>
        <strain evidence="4 5">JAMM 1525</strain>
    </source>
</reference>
<keyword evidence="5" id="KW-1185">Reference proteome</keyword>
<evidence type="ECO:0000256" key="1">
    <source>
        <dbReference type="ARBA" id="ARBA00005250"/>
    </source>
</evidence>
<evidence type="ECO:0000313" key="5">
    <source>
        <dbReference type="Proteomes" id="UP000267535"/>
    </source>
</evidence>
<dbReference type="PANTHER" id="PTHR42951:SF4">
    <property type="entry name" value="ACYL-COENZYME A THIOESTERASE MBLAC2"/>
    <property type="match status" value="1"/>
</dbReference>
<accession>A0A3P1SX52</accession>
<dbReference type="Proteomes" id="UP000267535">
    <property type="component" value="Unassembled WGS sequence"/>
</dbReference>
<dbReference type="PANTHER" id="PTHR42951">
    <property type="entry name" value="METALLO-BETA-LACTAMASE DOMAIN-CONTAINING"/>
    <property type="match status" value="1"/>
</dbReference>
<feature type="domain" description="Metallo-beta-lactamase" evidence="3">
    <location>
        <begin position="59"/>
        <end position="246"/>
    </location>
</feature>
<dbReference type="InterPro" id="IPR050855">
    <property type="entry name" value="NDM-1-like"/>
</dbReference>
<sequence>MKKAVLVAVLFSPMGLVQASPADRYPESMLYSKPVKVTDNIWSAIGATQYYSYENGGHNNNLSFIVGEDAVLVVNGGAAYLLAQALHAEIRKVTDKPVLYVVDENGQSHAALGNSYWKEQGAKIIAHEDAATEIEQHGVEGLEELGNILKEQIQGTELVEIDTLFADQLELDLGGLKVKLIHFGPAHSMGDISVVVPDRNVLIAGDMAFHQRMLPVFPDTDTAAWLDTWHSRFAPYAKDMIIVPGHGDVTDFATVDRYTRGYLEYIRVRVAELLENDGSLEDAYEIDQSPYAQLETFDQLAAKNAGRIFEAMEFE</sequence>
<evidence type="ECO:0000313" key="4">
    <source>
        <dbReference type="EMBL" id="RRD01827.1"/>
    </source>
</evidence>
<dbReference type="SMART" id="SM00849">
    <property type="entry name" value="Lactamase_B"/>
    <property type="match status" value="1"/>
</dbReference>
<evidence type="ECO:0000256" key="2">
    <source>
        <dbReference type="SAM" id="SignalP"/>
    </source>
</evidence>
<feature type="signal peptide" evidence="2">
    <location>
        <begin position="1"/>
        <end position="19"/>
    </location>
</feature>
<dbReference type="GO" id="GO:0016787">
    <property type="term" value="F:hydrolase activity"/>
    <property type="evidence" value="ECO:0007669"/>
    <property type="project" value="UniProtKB-KW"/>
</dbReference>
<feature type="chain" id="PRO_5018198948" evidence="2">
    <location>
        <begin position="20"/>
        <end position="315"/>
    </location>
</feature>
<dbReference type="OrthoDB" id="9791096at2"/>
<dbReference type="CDD" id="cd16282">
    <property type="entry name" value="metallo-hydrolase-like_MBL-fold"/>
    <property type="match status" value="1"/>
</dbReference>
<keyword evidence="4" id="KW-0378">Hydrolase</keyword>
<dbReference type="AlphaFoldDB" id="A0A3P1SX52"/>